<keyword evidence="1" id="KW-1133">Transmembrane helix</keyword>
<name>A0A0G0W6J4_9BACT</name>
<dbReference type="AlphaFoldDB" id="A0A0G0W6J4"/>
<organism evidence="2 3">
    <name type="scientific">Candidatus Nomurabacteria bacterium GW2011_GWA2_40_9</name>
    <dbReference type="NCBI Taxonomy" id="1618734"/>
    <lineage>
        <taxon>Bacteria</taxon>
        <taxon>Candidatus Nomuraibacteriota</taxon>
    </lineage>
</organism>
<evidence type="ECO:0000313" key="3">
    <source>
        <dbReference type="Proteomes" id="UP000034749"/>
    </source>
</evidence>
<keyword evidence="1" id="KW-0812">Transmembrane</keyword>
<dbReference type="Proteomes" id="UP000034749">
    <property type="component" value="Unassembled WGS sequence"/>
</dbReference>
<dbReference type="EMBL" id="LBZW01000001">
    <property type="protein sequence ID" value="KKR79845.1"/>
    <property type="molecule type" value="Genomic_DNA"/>
</dbReference>
<comment type="caution">
    <text evidence="2">The sequence shown here is derived from an EMBL/GenBank/DDBJ whole genome shotgun (WGS) entry which is preliminary data.</text>
</comment>
<feature type="transmembrane region" description="Helical" evidence="1">
    <location>
        <begin position="30"/>
        <end position="54"/>
    </location>
</feature>
<protein>
    <recommendedName>
        <fullName evidence="4">Cell division protein FtsL</fullName>
    </recommendedName>
</protein>
<keyword evidence="1" id="KW-0472">Membrane</keyword>
<sequence length="121" mass="13590">MNEIKLKMKSYASNVNIIDNNDVKKRILNILLVSLGGLALFYLLILSNMVLNIIERRTLEAHSRVISNEVANLELQYINISSSIDLNLSATFGFNEIKPDFATRKPLGLNSNTVKLAKNEI</sequence>
<gene>
    <name evidence="2" type="ORF">UU24_C0001G0004</name>
</gene>
<reference evidence="2 3" key="1">
    <citation type="journal article" date="2015" name="Nature">
        <title>rRNA introns, odd ribosomes, and small enigmatic genomes across a large radiation of phyla.</title>
        <authorList>
            <person name="Brown C.T."/>
            <person name="Hug L.A."/>
            <person name="Thomas B.C."/>
            <person name="Sharon I."/>
            <person name="Castelle C.J."/>
            <person name="Singh A."/>
            <person name="Wilkins M.J."/>
            <person name="Williams K.H."/>
            <person name="Banfield J.F."/>
        </authorList>
    </citation>
    <scope>NUCLEOTIDE SEQUENCE [LARGE SCALE GENOMIC DNA]</scope>
</reference>
<evidence type="ECO:0000256" key="1">
    <source>
        <dbReference type="SAM" id="Phobius"/>
    </source>
</evidence>
<evidence type="ECO:0000313" key="2">
    <source>
        <dbReference type="EMBL" id="KKR79845.1"/>
    </source>
</evidence>
<accession>A0A0G0W6J4</accession>
<proteinExistence type="predicted"/>
<evidence type="ECO:0008006" key="4">
    <source>
        <dbReference type="Google" id="ProtNLM"/>
    </source>
</evidence>